<dbReference type="InParanoid" id="A0A2T3A0N8"/>
<sequence>MYLPKIVITTFVTASYVLAAPSVLESRAVDVGYGQQLQNSDQTNHWVVWIEGESACPATRTLSSLLTSPCNQYFTLAGERYKFVNCNGNNEPQAVKDATGSIVRSCELEHDKINCHNGIHDIVKHGKCV</sequence>
<dbReference type="AlphaFoldDB" id="A0A2T3A0N8"/>
<dbReference type="OrthoDB" id="4438755at2759"/>
<accession>A0A2T3A0N8</accession>
<dbReference type="Proteomes" id="UP000241462">
    <property type="component" value="Unassembled WGS sequence"/>
</dbReference>
<evidence type="ECO:0000313" key="3">
    <source>
        <dbReference type="Proteomes" id="UP000241462"/>
    </source>
</evidence>
<proteinExistence type="predicted"/>
<feature type="chain" id="PRO_5015686504" evidence="1">
    <location>
        <begin position="20"/>
        <end position="129"/>
    </location>
</feature>
<protein>
    <submittedName>
        <fullName evidence="2">Uncharacterized protein</fullName>
    </submittedName>
</protein>
<feature type="signal peptide" evidence="1">
    <location>
        <begin position="1"/>
        <end position="19"/>
    </location>
</feature>
<keyword evidence="1" id="KW-0732">Signal</keyword>
<evidence type="ECO:0000256" key="1">
    <source>
        <dbReference type="SAM" id="SignalP"/>
    </source>
</evidence>
<name>A0A2T3A0N8_9PEZI</name>
<evidence type="ECO:0000313" key="2">
    <source>
        <dbReference type="EMBL" id="PSR80598.1"/>
    </source>
</evidence>
<gene>
    <name evidence="2" type="ORF">BD289DRAFT_440422</name>
</gene>
<reference evidence="2 3" key="1">
    <citation type="journal article" date="2018" name="Mycol. Prog.">
        <title>Coniella lustricola, a new species from submerged detritus.</title>
        <authorList>
            <person name="Raudabaugh D.B."/>
            <person name="Iturriaga T."/>
            <person name="Carver A."/>
            <person name="Mondo S."/>
            <person name="Pangilinan J."/>
            <person name="Lipzen A."/>
            <person name="He G."/>
            <person name="Amirebrahimi M."/>
            <person name="Grigoriev I.V."/>
            <person name="Miller A.N."/>
        </authorList>
    </citation>
    <scope>NUCLEOTIDE SEQUENCE [LARGE SCALE GENOMIC DNA]</scope>
    <source>
        <strain evidence="2 3">B22-T-1</strain>
    </source>
</reference>
<dbReference type="EMBL" id="KZ678524">
    <property type="protein sequence ID" value="PSR80598.1"/>
    <property type="molecule type" value="Genomic_DNA"/>
</dbReference>
<keyword evidence="3" id="KW-1185">Reference proteome</keyword>
<organism evidence="2 3">
    <name type="scientific">Coniella lustricola</name>
    <dbReference type="NCBI Taxonomy" id="2025994"/>
    <lineage>
        <taxon>Eukaryota</taxon>
        <taxon>Fungi</taxon>
        <taxon>Dikarya</taxon>
        <taxon>Ascomycota</taxon>
        <taxon>Pezizomycotina</taxon>
        <taxon>Sordariomycetes</taxon>
        <taxon>Sordariomycetidae</taxon>
        <taxon>Diaporthales</taxon>
        <taxon>Schizoparmaceae</taxon>
        <taxon>Coniella</taxon>
    </lineage>
</organism>